<accession>A0A0C3DFC7</accession>
<organism evidence="1 2">
    <name type="scientific">Scleroderma citrinum Foug A</name>
    <dbReference type="NCBI Taxonomy" id="1036808"/>
    <lineage>
        <taxon>Eukaryota</taxon>
        <taxon>Fungi</taxon>
        <taxon>Dikarya</taxon>
        <taxon>Basidiomycota</taxon>
        <taxon>Agaricomycotina</taxon>
        <taxon>Agaricomycetes</taxon>
        <taxon>Agaricomycetidae</taxon>
        <taxon>Boletales</taxon>
        <taxon>Sclerodermatineae</taxon>
        <taxon>Sclerodermataceae</taxon>
        <taxon>Scleroderma</taxon>
    </lineage>
</organism>
<dbReference type="Proteomes" id="UP000053989">
    <property type="component" value="Unassembled WGS sequence"/>
</dbReference>
<dbReference type="HOGENOM" id="CLU_2924002_0_0_1"/>
<dbReference type="InParanoid" id="A0A0C3DFC7"/>
<dbReference type="AlphaFoldDB" id="A0A0C3DFC7"/>
<evidence type="ECO:0000313" key="2">
    <source>
        <dbReference type="Proteomes" id="UP000053989"/>
    </source>
</evidence>
<name>A0A0C3DFC7_9AGAM</name>
<reference evidence="1 2" key="1">
    <citation type="submission" date="2014-04" db="EMBL/GenBank/DDBJ databases">
        <authorList>
            <consortium name="DOE Joint Genome Institute"/>
            <person name="Kuo A."/>
            <person name="Kohler A."/>
            <person name="Nagy L.G."/>
            <person name="Floudas D."/>
            <person name="Copeland A."/>
            <person name="Barry K.W."/>
            <person name="Cichocki N."/>
            <person name="Veneault-Fourrey C."/>
            <person name="LaButti K."/>
            <person name="Lindquist E.A."/>
            <person name="Lipzen A."/>
            <person name="Lundell T."/>
            <person name="Morin E."/>
            <person name="Murat C."/>
            <person name="Sun H."/>
            <person name="Tunlid A."/>
            <person name="Henrissat B."/>
            <person name="Grigoriev I.V."/>
            <person name="Hibbett D.S."/>
            <person name="Martin F."/>
            <person name="Nordberg H.P."/>
            <person name="Cantor M.N."/>
            <person name="Hua S.X."/>
        </authorList>
    </citation>
    <scope>NUCLEOTIDE SEQUENCE [LARGE SCALE GENOMIC DNA]</scope>
    <source>
        <strain evidence="1 2">Foug A</strain>
    </source>
</reference>
<proteinExistence type="predicted"/>
<keyword evidence="2" id="KW-1185">Reference proteome</keyword>
<gene>
    <name evidence="1" type="ORF">SCLCIDRAFT_136030</name>
</gene>
<dbReference type="EMBL" id="KN822147">
    <property type="protein sequence ID" value="KIM54791.1"/>
    <property type="molecule type" value="Genomic_DNA"/>
</dbReference>
<dbReference type="OrthoDB" id="2656146at2759"/>
<protein>
    <submittedName>
        <fullName evidence="1">Uncharacterized protein</fullName>
    </submittedName>
</protein>
<sequence length="61" mass="6700">MLPHLASSGLILVNWPNRVMFPGEDHHSRTMPKGISDLTLAKCSKLLATMNDTGESLLHLC</sequence>
<reference evidence="2" key="2">
    <citation type="submission" date="2015-01" db="EMBL/GenBank/DDBJ databases">
        <title>Evolutionary Origins and Diversification of the Mycorrhizal Mutualists.</title>
        <authorList>
            <consortium name="DOE Joint Genome Institute"/>
            <consortium name="Mycorrhizal Genomics Consortium"/>
            <person name="Kohler A."/>
            <person name="Kuo A."/>
            <person name="Nagy L.G."/>
            <person name="Floudas D."/>
            <person name="Copeland A."/>
            <person name="Barry K.W."/>
            <person name="Cichocki N."/>
            <person name="Veneault-Fourrey C."/>
            <person name="LaButti K."/>
            <person name="Lindquist E.A."/>
            <person name="Lipzen A."/>
            <person name="Lundell T."/>
            <person name="Morin E."/>
            <person name="Murat C."/>
            <person name="Riley R."/>
            <person name="Ohm R."/>
            <person name="Sun H."/>
            <person name="Tunlid A."/>
            <person name="Henrissat B."/>
            <person name="Grigoriev I.V."/>
            <person name="Hibbett D.S."/>
            <person name="Martin F."/>
        </authorList>
    </citation>
    <scope>NUCLEOTIDE SEQUENCE [LARGE SCALE GENOMIC DNA]</scope>
    <source>
        <strain evidence="2">Foug A</strain>
    </source>
</reference>
<evidence type="ECO:0000313" key="1">
    <source>
        <dbReference type="EMBL" id="KIM54791.1"/>
    </source>
</evidence>